<evidence type="ECO:0000313" key="2">
    <source>
        <dbReference type="EMBL" id="RVX17329.1"/>
    </source>
</evidence>
<dbReference type="EMBL" id="QGNW01000013">
    <property type="protein sequence ID" value="RVX17329.1"/>
    <property type="molecule type" value="Genomic_DNA"/>
</dbReference>
<dbReference type="AlphaFoldDB" id="A0A438K812"/>
<evidence type="ECO:0000313" key="3">
    <source>
        <dbReference type="Proteomes" id="UP000288805"/>
    </source>
</evidence>
<name>A0A438K812_VITVI</name>
<gene>
    <name evidence="2" type="ORF">CK203_003809</name>
</gene>
<protein>
    <submittedName>
        <fullName evidence="2">Uncharacterized protein</fullName>
    </submittedName>
</protein>
<accession>A0A438K812</accession>
<proteinExistence type="predicted"/>
<evidence type="ECO:0000256" key="1">
    <source>
        <dbReference type="SAM" id="MobiDB-lite"/>
    </source>
</evidence>
<comment type="caution">
    <text evidence="2">The sequence shown here is derived from an EMBL/GenBank/DDBJ whole genome shotgun (WGS) entry which is preliminary data.</text>
</comment>
<dbReference type="Proteomes" id="UP000288805">
    <property type="component" value="Unassembled WGS sequence"/>
</dbReference>
<organism evidence="2 3">
    <name type="scientific">Vitis vinifera</name>
    <name type="common">Grape</name>
    <dbReference type="NCBI Taxonomy" id="29760"/>
    <lineage>
        <taxon>Eukaryota</taxon>
        <taxon>Viridiplantae</taxon>
        <taxon>Streptophyta</taxon>
        <taxon>Embryophyta</taxon>
        <taxon>Tracheophyta</taxon>
        <taxon>Spermatophyta</taxon>
        <taxon>Magnoliopsida</taxon>
        <taxon>eudicotyledons</taxon>
        <taxon>Gunneridae</taxon>
        <taxon>Pentapetalae</taxon>
        <taxon>rosids</taxon>
        <taxon>Vitales</taxon>
        <taxon>Vitaceae</taxon>
        <taxon>Viteae</taxon>
        <taxon>Vitis</taxon>
    </lineage>
</organism>
<feature type="region of interest" description="Disordered" evidence="1">
    <location>
        <begin position="16"/>
        <end position="35"/>
    </location>
</feature>
<sequence length="90" mass="10258">MPSLDTCYQVEASRVSPASFATAPPQQHRRDNPDQTTVNWVKEKLLTIDPINHCSAMSSRQQHGVQLLCDHLQSNPDQRRWVPDPVVLRL</sequence>
<reference evidence="2 3" key="1">
    <citation type="journal article" date="2018" name="PLoS Genet.">
        <title>Population sequencing reveals clonal diversity and ancestral inbreeding in the grapevine cultivar Chardonnay.</title>
        <authorList>
            <person name="Roach M.J."/>
            <person name="Johnson D.L."/>
            <person name="Bohlmann J."/>
            <person name="van Vuuren H.J."/>
            <person name="Jones S.J."/>
            <person name="Pretorius I.S."/>
            <person name="Schmidt S.A."/>
            <person name="Borneman A.R."/>
        </authorList>
    </citation>
    <scope>NUCLEOTIDE SEQUENCE [LARGE SCALE GENOMIC DNA]</scope>
    <source>
        <strain evidence="3">cv. Chardonnay</strain>
        <tissue evidence="2">Leaf</tissue>
    </source>
</reference>